<feature type="transmembrane region" description="Helical" evidence="10">
    <location>
        <begin position="95"/>
        <end position="113"/>
    </location>
</feature>
<dbReference type="RefSeq" id="XP_014171292.1">
    <property type="nucleotide sequence ID" value="XM_014315817.1"/>
</dbReference>
<evidence type="ECO:0000256" key="4">
    <source>
        <dbReference type="ARBA" id="ARBA00022692"/>
    </source>
</evidence>
<feature type="region of interest" description="Disordered" evidence="9">
    <location>
        <begin position="1"/>
        <end position="39"/>
    </location>
</feature>
<evidence type="ECO:0000256" key="5">
    <source>
        <dbReference type="ARBA" id="ARBA00022856"/>
    </source>
</evidence>
<feature type="transmembrane region" description="Helical" evidence="10">
    <location>
        <begin position="709"/>
        <end position="732"/>
    </location>
</feature>
<dbReference type="NCBIfam" id="TIGR00728">
    <property type="entry name" value="OPT_sfam"/>
    <property type="match status" value="1"/>
</dbReference>
<evidence type="ECO:0000313" key="11">
    <source>
        <dbReference type="EMBL" id="EFX01810.1"/>
    </source>
</evidence>
<dbReference type="AlphaFoldDB" id="F0XKN8"/>
<evidence type="ECO:0000256" key="6">
    <source>
        <dbReference type="ARBA" id="ARBA00022927"/>
    </source>
</evidence>
<evidence type="ECO:0000256" key="10">
    <source>
        <dbReference type="SAM" id="Phobius"/>
    </source>
</evidence>
<comment type="subcellular location">
    <subcellularLocation>
        <location evidence="1">Membrane</location>
        <topology evidence="1">Multi-pass membrane protein</topology>
    </subcellularLocation>
</comment>
<keyword evidence="7 10" id="KW-1133">Transmembrane helix</keyword>
<dbReference type="InParanoid" id="F0XKN8"/>
<evidence type="ECO:0000256" key="1">
    <source>
        <dbReference type="ARBA" id="ARBA00004141"/>
    </source>
</evidence>
<keyword evidence="3" id="KW-0813">Transport</keyword>
<keyword evidence="4 10" id="KW-0812">Transmembrane</keyword>
<feature type="transmembrane region" description="Helical" evidence="10">
    <location>
        <begin position="224"/>
        <end position="244"/>
    </location>
</feature>
<keyword evidence="5" id="KW-0571">Peptide transport</keyword>
<evidence type="ECO:0000313" key="12">
    <source>
        <dbReference type="Proteomes" id="UP000007796"/>
    </source>
</evidence>
<dbReference type="OrthoDB" id="9986677at2759"/>
<feature type="transmembrane region" description="Helical" evidence="10">
    <location>
        <begin position="119"/>
        <end position="139"/>
    </location>
</feature>
<dbReference type="NCBIfam" id="TIGR00727">
    <property type="entry name" value="ISP4_OPT"/>
    <property type="match status" value="1"/>
</dbReference>
<gene>
    <name evidence="11" type="ORF">CMQ_8276</name>
</gene>
<feature type="transmembrane region" description="Helical" evidence="10">
    <location>
        <begin position="256"/>
        <end position="275"/>
    </location>
</feature>
<feature type="transmembrane region" description="Helical" evidence="10">
    <location>
        <begin position="194"/>
        <end position="218"/>
    </location>
</feature>
<organism evidence="12">
    <name type="scientific">Grosmannia clavigera (strain kw1407 / UAMH 11150)</name>
    <name type="common">Blue stain fungus</name>
    <name type="synonym">Graphiocladiella clavigera</name>
    <dbReference type="NCBI Taxonomy" id="655863"/>
    <lineage>
        <taxon>Eukaryota</taxon>
        <taxon>Fungi</taxon>
        <taxon>Dikarya</taxon>
        <taxon>Ascomycota</taxon>
        <taxon>Pezizomycotina</taxon>
        <taxon>Sordariomycetes</taxon>
        <taxon>Sordariomycetidae</taxon>
        <taxon>Ophiostomatales</taxon>
        <taxon>Ophiostomataceae</taxon>
        <taxon>Leptographium</taxon>
    </lineage>
</organism>
<evidence type="ECO:0000256" key="7">
    <source>
        <dbReference type="ARBA" id="ARBA00022989"/>
    </source>
</evidence>
<dbReference type="eggNOG" id="KOG2262">
    <property type="taxonomic scope" value="Eukaryota"/>
</dbReference>
<proteinExistence type="inferred from homology"/>
<keyword evidence="6" id="KW-0653">Protein transport</keyword>
<accession>F0XKN8</accession>
<keyword evidence="8 10" id="KW-0472">Membrane</keyword>
<dbReference type="Pfam" id="PF03169">
    <property type="entry name" value="OPT"/>
    <property type="match status" value="1"/>
</dbReference>
<dbReference type="GO" id="GO:0016020">
    <property type="term" value="C:membrane"/>
    <property type="evidence" value="ECO:0007669"/>
    <property type="project" value="UniProtKB-SubCell"/>
</dbReference>
<reference evidence="11 12" key="1">
    <citation type="journal article" date="2011" name="Proc. Natl. Acad. Sci. U.S.A.">
        <title>Genome and transcriptome analyses of the mountain pine beetle-fungal symbiont Grosmannia clavigera, a lodgepole pine pathogen.</title>
        <authorList>
            <person name="DiGuistini S."/>
            <person name="Wang Y."/>
            <person name="Liao N.Y."/>
            <person name="Taylor G."/>
            <person name="Tanguay P."/>
            <person name="Feau N."/>
            <person name="Henrissat B."/>
            <person name="Chan S.K."/>
            <person name="Hesse-Orce U."/>
            <person name="Alamouti S.M."/>
            <person name="Tsui C.K.M."/>
            <person name="Docking R.T."/>
            <person name="Levasseur A."/>
            <person name="Haridas S."/>
            <person name="Robertson G."/>
            <person name="Birol I."/>
            <person name="Holt R.A."/>
            <person name="Marra M.A."/>
            <person name="Hamelin R.C."/>
            <person name="Hirst M."/>
            <person name="Jones S.J.M."/>
            <person name="Bohlmann J."/>
            <person name="Breuil C."/>
        </authorList>
    </citation>
    <scope>NUCLEOTIDE SEQUENCE [LARGE SCALE GENOMIC DNA]</scope>
    <source>
        <strain evidence="12">kw1407 / UAMH 11150</strain>
    </source>
</reference>
<sequence length="775" mass="86253">MDKTFQVSDREATAASGSDKAPNSHSEKDVFGTTTGTADDVENGHLAELEVDLSRVIAADETEGDWDADTSPFQSVRAVVPETDDPDMPVNTFRAWLLGVVFVMIGSGVNQFFSLRYPGVHIVALVAELLAFPIGVLMAKTLPIGRLNPDRHFNIKEHAMVTIMSNASFGFGSADATNLIQAARFYGFKLPTGLAVMAVICCQFLGYGIAGLCTPWLVQPASMIWPGTLSNVALLSSLHSRANVLADGWRISRLRFFFVVGGCAFVWYWFPGLIFTGLSYFTCWIVPKNVAVNQVFGMVTGLGLFPLTFDWSMISYNTNPLLSPHWAALNVFLGFAIFFWIVTPAIYYTNTWYTAYLPLCTADVYDRYGEVYNSSMVITGQEFDKVKYEAYSPPYLPATFAFVYGLSFASITSVLSHVYFFHWDELKHALYGTLKLDVHARLMKAYRRVPVYWWVAIILVILGMSIAMTEHYHTGLPVYGIFLAFIIPALYMIPCGMIQGVTNVDANQVNVLSEFIGGYMFQGKPIANILFKTLSTDVVGQGLYFAADMKLAHYLKIAPRTLFFSQGIATILGALTQTGVTLWMLGHINGICDSDQPNGFTCPTGRTVWSSSVIWGLVGPGRLYSVGRIYAGLLHFFWIGLVLPPITWFVWKKTKIDWVSKINWPLIFVGTYNVPPATGINYSSWYIVNVIFNKIIYKRFHAWWTKYNYVMAAALDTGLALSGIVIFFAVTYGPNVQFPDWWGNTVWQNTADGLGATWKAMPDVGYFGPANGTWT</sequence>
<name>F0XKN8_GROCL</name>
<feature type="transmembrane region" description="Helical" evidence="10">
    <location>
        <begin position="326"/>
        <end position="348"/>
    </location>
</feature>
<dbReference type="GeneID" id="25981913"/>
<feature type="transmembrane region" description="Helical" evidence="10">
    <location>
        <begin position="629"/>
        <end position="651"/>
    </location>
</feature>
<dbReference type="PANTHER" id="PTHR22601">
    <property type="entry name" value="ISP4 LIKE PROTEIN"/>
    <property type="match status" value="1"/>
</dbReference>
<evidence type="ECO:0000256" key="3">
    <source>
        <dbReference type="ARBA" id="ARBA00022448"/>
    </source>
</evidence>
<keyword evidence="12" id="KW-1185">Reference proteome</keyword>
<protein>
    <submittedName>
        <fullName evidence="11">Small oligopeptide transporter</fullName>
    </submittedName>
</protein>
<dbReference type="InterPro" id="IPR004648">
    <property type="entry name" value="Oligpept_transpt"/>
</dbReference>
<feature type="transmembrane region" description="Helical" evidence="10">
    <location>
        <begin position="474"/>
        <end position="493"/>
    </location>
</feature>
<dbReference type="HOGENOM" id="CLU_004965_1_1_1"/>
<evidence type="ECO:0000256" key="2">
    <source>
        <dbReference type="ARBA" id="ARBA00008807"/>
    </source>
</evidence>
<feature type="transmembrane region" description="Helical" evidence="10">
    <location>
        <begin position="401"/>
        <end position="421"/>
    </location>
</feature>
<comment type="similarity">
    <text evidence="2">Belongs to the oligopeptide OPT transporter family.</text>
</comment>
<evidence type="ECO:0000256" key="8">
    <source>
        <dbReference type="ARBA" id="ARBA00023136"/>
    </source>
</evidence>
<evidence type="ECO:0000256" key="9">
    <source>
        <dbReference type="SAM" id="MobiDB-lite"/>
    </source>
</evidence>
<feature type="compositionally biased region" description="Basic and acidic residues" evidence="9">
    <location>
        <begin position="1"/>
        <end position="12"/>
    </location>
</feature>
<dbReference type="Proteomes" id="UP000007796">
    <property type="component" value="Unassembled WGS sequence"/>
</dbReference>
<feature type="transmembrane region" description="Helical" evidence="10">
    <location>
        <begin position="295"/>
        <end position="314"/>
    </location>
</feature>
<dbReference type="GO" id="GO:0035673">
    <property type="term" value="F:oligopeptide transmembrane transporter activity"/>
    <property type="evidence" value="ECO:0007669"/>
    <property type="project" value="InterPro"/>
</dbReference>
<dbReference type="EMBL" id="GL629788">
    <property type="protein sequence ID" value="EFX01810.1"/>
    <property type="molecule type" value="Genomic_DNA"/>
</dbReference>
<feature type="transmembrane region" description="Helical" evidence="10">
    <location>
        <begin position="451"/>
        <end position="468"/>
    </location>
</feature>
<dbReference type="InterPro" id="IPR004813">
    <property type="entry name" value="OPT"/>
</dbReference>
<dbReference type="GO" id="GO:0015031">
    <property type="term" value="P:protein transport"/>
    <property type="evidence" value="ECO:0007669"/>
    <property type="project" value="UniProtKB-KW"/>
</dbReference>